<reference evidence="11 12" key="1">
    <citation type="submission" date="2024-08" db="EMBL/GenBank/DDBJ databases">
        <title>The draft genome of Apodemus speciosus.</title>
        <authorList>
            <person name="Nabeshima K."/>
            <person name="Suzuki S."/>
            <person name="Onuma M."/>
        </authorList>
    </citation>
    <scope>NUCLEOTIDE SEQUENCE [LARGE SCALE GENOMIC DNA]</scope>
    <source>
        <strain evidence="11">IB14-021</strain>
    </source>
</reference>
<name>A0ABQ0EN42_APOSI</name>
<keyword evidence="4" id="KW-0488">Methylation</keyword>
<evidence type="ECO:0000256" key="6">
    <source>
        <dbReference type="ARBA" id="ARBA00023224"/>
    </source>
</evidence>
<proteinExistence type="inferred from homology"/>
<dbReference type="InterPro" id="IPR001770">
    <property type="entry name" value="G-protein_gamma"/>
</dbReference>
<dbReference type="SMART" id="SM00224">
    <property type="entry name" value="GGL"/>
    <property type="match status" value="1"/>
</dbReference>
<comment type="caution">
    <text evidence="11">The sequence shown here is derived from an EMBL/GenBank/DDBJ whole genome shotgun (WGS) entry which is preliminary data.</text>
</comment>
<keyword evidence="8" id="KW-0636">Prenylation</keyword>
<evidence type="ECO:0000256" key="3">
    <source>
        <dbReference type="ARBA" id="ARBA00022475"/>
    </source>
</evidence>
<sequence length="75" mass="8429">MKKVVQQLRLEAGLNRVKVSQAAADLKQFCLQNAQHDPLLTGVSSSTNPFRPQKVCSFLYVSQTTFHEPVNIQEN</sequence>
<organism evidence="11 12">
    <name type="scientific">Apodemus speciosus</name>
    <name type="common">Large Japanese field mouse</name>
    <dbReference type="NCBI Taxonomy" id="105296"/>
    <lineage>
        <taxon>Eukaryota</taxon>
        <taxon>Metazoa</taxon>
        <taxon>Chordata</taxon>
        <taxon>Craniata</taxon>
        <taxon>Vertebrata</taxon>
        <taxon>Euteleostomi</taxon>
        <taxon>Mammalia</taxon>
        <taxon>Eutheria</taxon>
        <taxon>Euarchontoglires</taxon>
        <taxon>Glires</taxon>
        <taxon>Rodentia</taxon>
        <taxon>Myomorpha</taxon>
        <taxon>Muroidea</taxon>
        <taxon>Muridae</taxon>
        <taxon>Murinae</taxon>
        <taxon>Apodemus</taxon>
    </lineage>
</organism>
<dbReference type="SUPFAM" id="SSF48670">
    <property type="entry name" value="Transducin (heterotrimeric G protein), gamma chain"/>
    <property type="match status" value="1"/>
</dbReference>
<comment type="similarity">
    <text evidence="2 9">Belongs to the G protein gamma family.</text>
</comment>
<keyword evidence="5 9" id="KW-0472">Membrane</keyword>
<keyword evidence="7 9" id="KW-0449">Lipoprotein</keyword>
<dbReference type="CDD" id="cd00068">
    <property type="entry name" value="GGL"/>
    <property type="match status" value="1"/>
</dbReference>
<evidence type="ECO:0000256" key="4">
    <source>
        <dbReference type="ARBA" id="ARBA00022481"/>
    </source>
</evidence>
<dbReference type="PANTHER" id="PTHR13809">
    <property type="entry name" value="GUANINE NUCLEOTIDE-BINDING PROTEIN GAMMA SUBUNIT"/>
    <property type="match status" value="1"/>
</dbReference>
<comment type="subunit">
    <text evidence="9">G proteins are composed of 3 units; alpha, beta and gamma.</text>
</comment>
<comment type="subcellular location">
    <subcellularLocation>
        <location evidence="1 9">Cell membrane</location>
        <topology evidence="1 9">Lipid-anchor</topology>
        <orientation evidence="1 9">Cytoplasmic side</orientation>
    </subcellularLocation>
</comment>
<dbReference type="PROSITE" id="PS50058">
    <property type="entry name" value="G_PROTEIN_GAMMA"/>
    <property type="match status" value="1"/>
</dbReference>
<evidence type="ECO:0000256" key="5">
    <source>
        <dbReference type="ARBA" id="ARBA00023136"/>
    </source>
</evidence>
<dbReference type="SMART" id="SM01224">
    <property type="entry name" value="G_gamma"/>
    <property type="match status" value="1"/>
</dbReference>
<evidence type="ECO:0000313" key="12">
    <source>
        <dbReference type="Proteomes" id="UP001623349"/>
    </source>
</evidence>
<evidence type="ECO:0000256" key="2">
    <source>
        <dbReference type="ARBA" id="ARBA00007431"/>
    </source>
</evidence>
<gene>
    <name evidence="11" type="ORF">APTSU1_000346000</name>
</gene>
<dbReference type="EMBL" id="BAAFST010000003">
    <property type="protein sequence ID" value="GAB1288230.1"/>
    <property type="molecule type" value="Genomic_DNA"/>
</dbReference>
<feature type="domain" description="G protein gamma" evidence="10">
    <location>
        <begin position="1"/>
        <end position="59"/>
    </location>
</feature>
<protein>
    <recommendedName>
        <fullName evidence="9">Guanine nucleotide-binding protein subunit gamma</fullName>
    </recommendedName>
</protein>
<dbReference type="Pfam" id="PF00631">
    <property type="entry name" value="G-gamma"/>
    <property type="match status" value="1"/>
</dbReference>
<evidence type="ECO:0000256" key="7">
    <source>
        <dbReference type="ARBA" id="ARBA00023288"/>
    </source>
</evidence>
<keyword evidence="6 9" id="KW-0807">Transducer</keyword>
<dbReference type="InterPro" id="IPR036284">
    <property type="entry name" value="GGL_sf"/>
</dbReference>
<evidence type="ECO:0000256" key="9">
    <source>
        <dbReference type="RuleBase" id="RU004973"/>
    </source>
</evidence>
<evidence type="ECO:0000256" key="1">
    <source>
        <dbReference type="ARBA" id="ARBA00004342"/>
    </source>
</evidence>
<dbReference type="PRINTS" id="PR00321">
    <property type="entry name" value="GPROTEING"/>
</dbReference>
<dbReference type="Gene3D" id="4.10.260.10">
    <property type="entry name" value="Transducin (heterotrimeric G protein), gamma chain"/>
    <property type="match status" value="1"/>
</dbReference>
<evidence type="ECO:0000259" key="10">
    <source>
        <dbReference type="PROSITE" id="PS50058"/>
    </source>
</evidence>
<dbReference type="Proteomes" id="UP001623349">
    <property type="component" value="Unassembled WGS sequence"/>
</dbReference>
<evidence type="ECO:0000256" key="8">
    <source>
        <dbReference type="ARBA" id="ARBA00023289"/>
    </source>
</evidence>
<accession>A0ABQ0EN42</accession>
<comment type="function">
    <text evidence="9">Guanine nucleotide-binding proteins (G proteins) are involved as a modulator or transducer in various transmembrane signaling systems. The beta and gamma chains are required for the GTPase activity, for replacement of GDP by GTP, and for G protein-effector interaction.</text>
</comment>
<keyword evidence="3 9" id="KW-1003">Cell membrane</keyword>
<keyword evidence="12" id="KW-1185">Reference proteome</keyword>
<dbReference type="InterPro" id="IPR015898">
    <property type="entry name" value="G-protein_gamma-like_dom"/>
</dbReference>
<evidence type="ECO:0000313" key="11">
    <source>
        <dbReference type="EMBL" id="GAB1288230.1"/>
    </source>
</evidence>